<comment type="caution">
    <text evidence="3">The sequence shown here is derived from an EMBL/GenBank/DDBJ whole genome shotgun (WGS) entry which is preliminary data.</text>
</comment>
<dbReference type="Gene3D" id="3.40.50.720">
    <property type="entry name" value="NAD(P)-binding Rossmann-like Domain"/>
    <property type="match status" value="1"/>
</dbReference>
<evidence type="ECO:0000313" key="4">
    <source>
        <dbReference type="Proteomes" id="UP000030151"/>
    </source>
</evidence>
<organism evidence="3 4">
    <name type="scientific">Metarhizium robertsii</name>
    <dbReference type="NCBI Taxonomy" id="568076"/>
    <lineage>
        <taxon>Eukaryota</taxon>
        <taxon>Fungi</taxon>
        <taxon>Dikarya</taxon>
        <taxon>Ascomycota</taxon>
        <taxon>Pezizomycotina</taxon>
        <taxon>Sordariomycetes</taxon>
        <taxon>Hypocreomycetidae</taxon>
        <taxon>Hypocreales</taxon>
        <taxon>Clavicipitaceae</taxon>
        <taxon>Metarhizium</taxon>
    </lineage>
</organism>
<evidence type="ECO:0000313" key="3">
    <source>
        <dbReference type="EMBL" id="EXV01926.1"/>
    </source>
</evidence>
<dbReference type="EMBL" id="JELW01000006">
    <property type="protein sequence ID" value="EXV01926.1"/>
    <property type="molecule type" value="Genomic_DNA"/>
</dbReference>
<dbReference type="eggNOG" id="KOG1014">
    <property type="taxonomic scope" value="Eukaryota"/>
</dbReference>
<evidence type="ECO:0000256" key="2">
    <source>
        <dbReference type="ARBA" id="ARBA00023002"/>
    </source>
</evidence>
<accession>A0A0A1UX44</accession>
<protein>
    <submittedName>
        <fullName evidence="3">Short chain dehydrogenase family protein</fullName>
    </submittedName>
</protein>
<dbReference type="Pfam" id="PF00106">
    <property type="entry name" value="adh_short"/>
    <property type="match status" value="1"/>
</dbReference>
<dbReference type="GO" id="GO:0016491">
    <property type="term" value="F:oxidoreductase activity"/>
    <property type="evidence" value="ECO:0007669"/>
    <property type="project" value="UniProtKB-KW"/>
</dbReference>
<dbReference type="PANTHER" id="PTHR43669:SF4">
    <property type="entry name" value="SHORT-CHAIN DEHYDROGENASE"/>
    <property type="match status" value="1"/>
</dbReference>
<proteinExistence type="inferred from homology"/>
<dbReference type="Proteomes" id="UP000030151">
    <property type="component" value="Unassembled WGS sequence"/>
</dbReference>
<name>A0A0A1UX44_9HYPO</name>
<dbReference type="InterPro" id="IPR036291">
    <property type="entry name" value="NAD(P)-bd_dom_sf"/>
</dbReference>
<gene>
    <name evidence="3" type="ORF">X797_004760</name>
</gene>
<dbReference type="HOGENOM" id="CLU_103010_1_0_1"/>
<comment type="similarity">
    <text evidence="1">Belongs to the short-chain dehydrogenases/reductases (SDR) family.</text>
</comment>
<dbReference type="PRINTS" id="PR00081">
    <property type="entry name" value="GDHRDH"/>
</dbReference>
<reference evidence="3 4" key="1">
    <citation type="submission" date="2014-02" db="EMBL/GenBank/DDBJ databases">
        <title>The genome sequence of the entomopathogenic fungus Metarhizium robertsii ARSEF 2575.</title>
        <authorList>
            <person name="Giuliano Garisto Donzelli B."/>
            <person name="Roe B.A."/>
            <person name="Macmil S.L."/>
            <person name="Krasnoff S.B."/>
            <person name="Gibson D.M."/>
        </authorList>
    </citation>
    <scope>NUCLEOTIDE SEQUENCE [LARGE SCALE GENOMIC DNA]</scope>
    <source>
        <strain evidence="3 4">ARSEF 2575</strain>
    </source>
</reference>
<sequence length="235" mass="25272">MSSNVLIALILGAGPNIGASVAREFASKGYKVVLTSRKVPENASPLFFHIKGDLSQPKSVVDIFTQVRKLHGEPSVVVYNAGAVSFAPKENTFNLDLGTFESDLNINTTSVFVAIKEALASFSALPTSTSRTFIYTGNAMNFASFDGLLTLGVGKSATAHMIASAAAAFADKGYKFYYADERRTSGKLCGKDISGTAHAELYGQLSEDRKQRPWLQTFVRGQGYVDFPADTVVTF</sequence>
<dbReference type="AlphaFoldDB" id="A0A0A1UX44"/>
<evidence type="ECO:0000256" key="1">
    <source>
        <dbReference type="ARBA" id="ARBA00006484"/>
    </source>
</evidence>
<keyword evidence="2" id="KW-0560">Oxidoreductase</keyword>
<dbReference type="InterPro" id="IPR002347">
    <property type="entry name" value="SDR_fam"/>
</dbReference>
<dbReference type="SUPFAM" id="SSF51735">
    <property type="entry name" value="NAD(P)-binding Rossmann-fold domains"/>
    <property type="match status" value="1"/>
</dbReference>
<dbReference type="CDD" id="cd05233">
    <property type="entry name" value="SDR_c"/>
    <property type="match status" value="1"/>
</dbReference>
<dbReference type="PANTHER" id="PTHR43669">
    <property type="entry name" value="5-KETO-D-GLUCONATE 5-REDUCTASE"/>
    <property type="match status" value="1"/>
</dbReference>